<proteinExistence type="predicted"/>
<dbReference type="PANTHER" id="PTHR46033">
    <property type="entry name" value="PROTEIN MAIN-LIKE 2"/>
    <property type="match status" value="1"/>
</dbReference>
<evidence type="ECO:0000259" key="1">
    <source>
        <dbReference type="Pfam" id="PF10536"/>
    </source>
</evidence>
<dbReference type="GO" id="GO:0010073">
    <property type="term" value="P:meristem maintenance"/>
    <property type="evidence" value="ECO:0007669"/>
    <property type="project" value="InterPro"/>
</dbReference>
<dbReference type="Proteomes" id="UP000017836">
    <property type="component" value="Unassembled WGS sequence"/>
</dbReference>
<evidence type="ECO:0000313" key="3">
    <source>
        <dbReference type="Proteomes" id="UP000017836"/>
    </source>
</evidence>
<dbReference type="Gramene" id="ERN17979">
    <property type="protein sequence ID" value="ERN17979"/>
    <property type="gene ID" value="AMTR_s00046p00096620"/>
</dbReference>
<reference evidence="3" key="1">
    <citation type="journal article" date="2013" name="Science">
        <title>The Amborella genome and the evolution of flowering plants.</title>
        <authorList>
            <consortium name="Amborella Genome Project"/>
        </authorList>
    </citation>
    <scope>NUCLEOTIDE SEQUENCE [LARGE SCALE GENOMIC DNA]</scope>
</reference>
<name>U5D6B1_AMBTC</name>
<dbReference type="Pfam" id="PF10536">
    <property type="entry name" value="PMD"/>
    <property type="match status" value="1"/>
</dbReference>
<sequence>MHVVNNVHTKVSFVVYRRDQGFISTSPFQVSRHGPIREDQRNIVERVGLLPLVQLPKHQPRTVDHPLIVTMTARWRPETNTTHLPTCIREMMPTLYDAWRIYHLNVTGEPVLTTDCQPYVTYINEWLEDCPEEVQLHILKFRWLKSRFIVLPKDATQVVIEQHMRAYLLYLVGRTIFSTTKDNEVPQDTLLCLKISNARDYMLRVRGSSIPVSVPSEVCNSETW</sequence>
<gene>
    <name evidence="2" type="ORF">AMTR_s00046p00096620</name>
</gene>
<protein>
    <recommendedName>
        <fullName evidence="1">Aminotransferase-like plant mobile domain-containing protein</fullName>
    </recommendedName>
</protein>
<feature type="domain" description="Aminotransferase-like plant mobile" evidence="1">
    <location>
        <begin position="63"/>
        <end position="192"/>
    </location>
</feature>
<dbReference type="InterPro" id="IPR044824">
    <property type="entry name" value="MAIN-like"/>
</dbReference>
<dbReference type="AlphaFoldDB" id="U5D6B1"/>
<keyword evidence="3" id="KW-1185">Reference proteome</keyword>
<organism evidence="2 3">
    <name type="scientific">Amborella trichopoda</name>
    <dbReference type="NCBI Taxonomy" id="13333"/>
    <lineage>
        <taxon>Eukaryota</taxon>
        <taxon>Viridiplantae</taxon>
        <taxon>Streptophyta</taxon>
        <taxon>Embryophyta</taxon>
        <taxon>Tracheophyta</taxon>
        <taxon>Spermatophyta</taxon>
        <taxon>Magnoliopsida</taxon>
        <taxon>Amborellales</taxon>
        <taxon>Amborellaceae</taxon>
        <taxon>Amborella</taxon>
    </lineage>
</organism>
<accession>U5D6B1</accession>
<dbReference type="HOGENOM" id="CLU_1236520_0_0_1"/>
<dbReference type="InterPro" id="IPR019557">
    <property type="entry name" value="AminoTfrase-like_pln_mobile"/>
</dbReference>
<evidence type="ECO:0000313" key="2">
    <source>
        <dbReference type="EMBL" id="ERN17979.1"/>
    </source>
</evidence>
<dbReference type="PANTHER" id="PTHR46033:SF1">
    <property type="entry name" value="PROTEIN MAIN-LIKE 2"/>
    <property type="match status" value="1"/>
</dbReference>
<dbReference type="EMBL" id="KI392290">
    <property type="protein sequence ID" value="ERN17979.1"/>
    <property type="molecule type" value="Genomic_DNA"/>
</dbReference>